<evidence type="ECO:0000313" key="2">
    <source>
        <dbReference type="EMBL" id="RYC31213.1"/>
    </source>
</evidence>
<gene>
    <name evidence="2" type="ORF">D3273_15080</name>
</gene>
<dbReference type="InterPro" id="IPR018968">
    <property type="entry name" value="Phasin"/>
</dbReference>
<dbReference type="Proteomes" id="UP000290759">
    <property type="component" value="Unassembled WGS sequence"/>
</dbReference>
<dbReference type="Pfam" id="PF09361">
    <property type="entry name" value="Phasin_2"/>
    <property type="match status" value="1"/>
</dbReference>
<evidence type="ECO:0000313" key="3">
    <source>
        <dbReference type="Proteomes" id="UP000290759"/>
    </source>
</evidence>
<dbReference type="EMBL" id="QYBB01000016">
    <property type="protein sequence ID" value="RYC31213.1"/>
    <property type="molecule type" value="Genomic_DNA"/>
</dbReference>
<keyword evidence="3" id="KW-1185">Reference proteome</keyword>
<dbReference type="AlphaFoldDB" id="A0A4Q2U3W9"/>
<dbReference type="RefSeq" id="WP_129227715.1">
    <property type="nucleotide sequence ID" value="NZ_QYBB01000016.1"/>
</dbReference>
<reference evidence="2 3" key="2">
    <citation type="submission" date="2019-02" db="EMBL/GenBank/DDBJ databases">
        <title>'Lichenibacterium ramalinii' gen. nov. sp. nov., 'Lichenibacterium minor' gen. nov. sp. nov.</title>
        <authorList>
            <person name="Pankratov T."/>
        </authorList>
    </citation>
    <scope>NUCLEOTIDE SEQUENCE [LARGE SCALE GENOMIC DNA]</scope>
    <source>
        <strain evidence="2 3">RmlP026</strain>
    </source>
</reference>
<accession>A0A4Q2U3W9</accession>
<sequence>MGVNGRWLEPLGSRLHVALHKFRRRRFAAHLERAAPARAPHPRRISTTFKSFEDVQKLGKSQIEAATAFAAAVWRGVQQIAAEPSTYAKRSIEDGSAATTRLMGVTNLDGAVKVQAEYARTTLAGMMAQAGRMNALVMAVGKDVAEPFRAVMPIGFGETRSR</sequence>
<comment type="caution">
    <text evidence="2">The sequence shown here is derived from an EMBL/GenBank/DDBJ whole genome shotgun (WGS) entry which is preliminary data.</text>
</comment>
<proteinExistence type="predicted"/>
<protein>
    <submittedName>
        <fullName evidence="2">Phasin family protein</fullName>
    </submittedName>
</protein>
<dbReference type="OrthoDB" id="7678100at2"/>
<organism evidence="2 3">
    <name type="scientific">Lichenibacterium minor</name>
    <dbReference type="NCBI Taxonomy" id="2316528"/>
    <lineage>
        <taxon>Bacteria</taxon>
        <taxon>Pseudomonadati</taxon>
        <taxon>Pseudomonadota</taxon>
        <taxon>Alphaproteobacteria</taxon>
        <taxon>Hyphomicrobiales</taxon>
        <taxon>Lichenihabitantaceae</taxon>
        <taxon>Lichenibacterium</taxon>
    </lineage>
</organism>
<evidence type="ECO:0000259" key="1">
    <source>
        <dbReference type="Pfam" id="PF09361"/>
    </source>
</evidence>
<feature type="domain" description="Phasin" evidence="1">
    <location>
        <begin position="53"/>
        <end position="150"/>
    </location>
</feature>
<reference evidence="2 3" key="1">
    <citation type="submission" date="2018-12" db="EMBL/GenBank/DDBJ databases">
        <authorList>
            <person name="Grouzdev D.S."/>
            <person name="Krutkina M.S."/>
        </authorList>
    </citation>
    <scope>NUCLEOTIDE SEQUENCE [LARGE SCALE GENOMIC DNA]</scope>
    <source>
        <strain evidence="2 3">RmlP026</strain>
    </source>
</reference>
<name>A0A4Q2U3W9_9HYPH</name>